<reference evidence="7 8" key="1">
    <citation type="submission" date="2019-08" db="EMBL/GenBank/DDBJ databases">
        <title>Seonamhaeicola sediminis sp. nov., isolated from marine sediment.</title>
        <authorList>
            <person name="Cao W.R."/>
        </authorList>
    </citation>
    <scope>NUCLEOTIDE SEQUENCE [LARGE SCALE GENOMIC DNA]</scope>
    <source>
        <strain evidence="7 8">1505</strain>
    </source>
</reference>
<evidence type="ECO:0000256" key="5">
    <source>
        <dbReference type="SAM" id="Phobius"/>
    </source>
</evidence>
<dbReference type="SMART" id="SM00387">
    <property type="entry name" value="HATPase_c"/>
    <property type="match status" value="1"/>
</dbReference>
<dbReference type="Gene3D" id="1.25.40.10">
    <property type="entry name" value="Tetratricopeptide repeat domain"/>
    <property type="match status" value="2"/>
</dbReference>
<dbReference type="InterPro" id="IPR005467">
    <property type="entry name" value="His_kinase_dom"/>
</dbReference>
<evidence type="ECO:0000313" key="7">
    <source>
        <dbReference type="EMBL" id="TXG36739.1"/>
    </source>
</evidence>
<dbReference type="Pfam" id="PF07730">
    <property type="entry name" value="HisKA_3"/>
    <property type="match status" value="1"/>
</dbReference>
<comment type="caution">
    <text evidence="7">The sequence shown here is derived from an EMBL/GenBank/DDBJ whole genome shotgun (WGS) entry which is preliminary data.</text>
</comment>
<dbReference type="GO" id="GO:0000155">
    <property type="term" value="F:phosphorelay sensor kinase activity"/>
    <property type="evidence" value="ECO:0007669"/>
    <property type="project" value="InterPro"/>
</dbReference>
<protein>
    <submittedName>
        <fullName evidence="7">Sensor histidine kinase</fullName>
    </submittedName>
</protein>
<dbReference type="GO" id="GO:0016020">
    <property type="term" value="C:membrane"/>
    <property type="evidence" value="ECO:0007669"/>
    <property type="project" value="InterPro"/>
</dbReference>
<organism evidence="7 8">
    <name type="scientific">Seonamhaeicola maritimus</name>
    <dbReference type="NCBI Taxonomy" id="2591822"/>
    <lineage>
        <taxon>Bacteria</taxon>
        <taxon>Pseudomonadati</taxon>
        <taxon>Bacteroidota</taxon>
        <taxon>Flavobacteriia</taxon>
        <taxon>Flavobacteriales</taxon>
        <taxon>Flavobacteriaceae</taxon>
    </lineage>
</organism>
<keyword evidence="8" id="KW-1185">Reference proteome</keyword>
<keyword evidence="5" id="KW-1133">Transmembrane helix</keyword>
<dbReference type="EMBL" id="VRKQ01000010">
    <property type="protein sequence ID" value="TXG36739.1"/>
    <property type="molecule type" value="Genomic_DNA"/>
</dbReference>
<dbReference type="Pfam" id="PF02518">
    <property type="entry name" value="HATPase_c"/>
    <property type="match status" value="1"/>
</dbReference>
<proteinExistence type="predicted"/>
<dbReference type="InterPro" id="IPR050482">
    <property type="entry name" value="Sensor_HK_TwoCompSys"/>
</dbReference>
<evidence type="ECO:0000259" key="6">
    <source>
        <dbReference type="PROSITE" id="PS50109"/>
    </source>
</evidence>
<dbReference type="SUPFAM" id="SSF55874">
    <property type="entry name" value="ATPase domain of HSP90 chaperone/DNA topoisomerase II/histidine kinase"/>
    <property type="match status" value="1"/>
</dbReference>
<feature type="repeat" description="TPR" evidence="4">
    <location>
        <begin position="158"/>
        <end position="191"/>
    </location>
</feature>
<keyword evidence="2 7" id="KW-0418">Kinase</keyword>
<dbReference type="PROSITE" id="PS50109">
    <property type="entry name" value="HIS_KIN"/>
    <property type="match status" value="1"/>
</dbReference>
<evidence type="ECO:0000313" key="8">
    <source>
        <dbReference type="Proteomes" id="UP000321080"/>
    </source>
</evidence>
<dbReference type="Gene3D" id="3.30.565.10">
    <property type="entry name" value="Histidine kinase-like ATPase, C-terminal domain"/>
    <property type="match status" value="1"/>
</dbReference>
<dbReference type="PANTHER" id="PTHR24421">
    <property type="entry name" value="NITRATE/NITRITE SENSOR PROTEIN NARX-RELATED"/>
    <property type="match status" value="1"/>
</dbReference>
<dbReference type="InterPro" id="IPR011990">
    <property type="entry name" value="TPR-like_helical_dom_sf"/>
</dbReference>
<dbReference type="InterPro" id="IPR003594">
    <property type="entry name" value="HATPase_dom"/>
</dbReference>
<accession>A0A5C7GH73</accession>
<dbReference type="InterPro" id="IPR036890">
    <property type="entry name" value="HATPase_C_sf"/>
</dbReference>
<keyword evidence="1" id="KW-0808">Transferase</keyword>
<dbReference type="SUPFAM" id="SSF48452">
    <property type="entry name" value="TPR-like"/>
    <property type="match status" value="1"/>
</dbReference>
<dbReference type="CDD" id="cd16917">
    <property type="entry name" value="HATPase_UhpB-NarQ-NarX-like"/>
    <property type="match status" value="1"/>
</dbReference>
<dbReference type="OrthoDB" id="977000at2"/>
<name>A0A5C7GH73_9FLAO</name>
<evidence type="ECO:0000256" key="4">
    <source>
        <dbReference type="PROSITE-ProRule" id="PRU00339"/>
    </source>
</evidence>
<dbReference type="RefSeq" id="WP_147767664.1">
    <property type="nucleotide sequence ID" value="NZ_VRKQ01000010.1"/>
</dbReference>
<dbReference type="GO" id="GO:0046983">
    <property type="term" value="F:protein dimerization activity"/>
    <property type="evidence" value="ECO:0007669"/>
    <property type="project" value="InterPro"/>
</dbReference>
<feature type="transmembrane region" description="Helical" evidence="5">
    <location>
        <begin position="383"/>
        <end position="403"/>
    </location>
</feature>
<keyword evidence="5" id="KW-0812">Transmembrane</keyword>
<dbReference type="Pfam" id="PF13424">
    <property type="entry name" value="TPR_12"/>
    <property type="match status" value="1"/>
</dbReference>
<keyword evidence="3" id="KW-0902">Two-component regulatory system</keyword>
<evidence type="ECO:0000256" key="2">
    <source>
        <dbReference type="ARBA" id="ARBA00022777"/>
    </source>
</evidence>
<keyword evidence="5" id="KW-0472">Membrane</keyword>
<dbReference type="InterPro" id="IPR019734">
    <property type="entry name" value="TPR_rpt"/>
</dbReference>
<dbReference type="InterPro" id="IPR011712">
    <property type="entry name" value="Sig_transdc_His_kin_sub3_dim/P"/>
</dbReference>
<dbReference type="PROSITE" id="PS50005">
    <property type="entry name" value="TPR"/>
    <property type="match status" value="1"/>
</dbReference>
<gene>
    <name evidence="7" type="ORF">FUA22_09160</name>
</gene>
<sequence>MKHSANSKNKLDLRLSYALKSKDLSETIKIDTLIIKSKIKLSILYLEKGNDKSFLKYNQEGLKLAEKINDSTFMALINKSLGYYYYNRLVDSAYYYNTKALKLYRGLKDNYNMATVLLDIAIIQRDEKDFTGSELTSVRGIGLLDELKPTYEVNRKKSFFYNNLGTVFGQLEQFDESVKYHTKSLNLKKKLKGKNNATIDNSKNNLATAFKNSKRYKLALKLYSEILGNENLINQRPDFYALVLDNYAHTLYLIKKTDQLPQLYLRALNISDSISHNGYNSIVINQHLAEYFNDKNIKDSALYYAYRAKDISESYYNDDLLKSLKLLSEIEQGDKSAGFLKAYVKLNDSLQKEERKIRNKFTRIQYETDQLEQENIQIAKERMWLLIISVVVIMASFLLYLVITQRNKNKELQFIQKQQETNEEIYNLMLSQNEGIEEARTLEKKRISEELHDGVLGRLFGTRLSLDSLNFNNTPEAIKTRGQYIEELKNIEQDIRKVSHELNTDFVSGSGFIDIIKTLVETQTLAYNLQYDLDHDDGIHWDDVTNKKKIHIYRIIQETLHNIYKHAQATHVNISFKLKNNVICLTIVDDGSGFDVNKAKSGIGLKNINSRINEIKGIIKITSEKEVGTTVIIEVPIP</sequence>
<dbReference type="Gene3D" id="1.20.5.1930">
    <property type="match status" value="1"/>
</dbReference>
<evidence type="ECO:0000256" key="1">
    <source>
        <dbReference type="ARBA" id="ARBA00022679"/>
    </source>
</evidence>
<dbReference type="Proteomes" id="UP000321080">
    <property type="component" value="Unassembled WGS sequence"/>
</dbReference>
<evidence type="ECO:0000256" key="3">
    <source>
        <dbReference type="ARBA" id="ARBA00023012"/>
    </source>
</evidence>
<dbReference type="AlphaFoldDB" id="A0A5C7GH73"/>
<keyword evidence="4" id="KW-0802">TPR repeat</keyword>
<feature type="domain" description="Histidine kinase" evidence="6">
    <location>
        <begin position="552"/>
        <end position="638"/>
    </location>
</feature>